<dbReference type="InterPro" id="IPR000719">
    <property type="entry name" value="Prot_kinase_dom"/>
</dbReference>
<keyword evidence="4 7" id="KW-0418">Kinase</keyword>
<sequence>MTLRTGQTLQGAKGVYKLLHPLKGSTVFKARILSSPSTQAQWAIVKTANTAVEKMCLRREHRNYTVSEIASSPYIRAMYDTIQLNEHGEDPPCLVFEWTDQDLRSIPAPTLRSNLNLPKFVSRAVLSALQAFKTVNAVHTGRSLYVNPNNIYVTGVDSSDPIVKLGDLGNAIRAGVAQQRLQSLPCRAPEIWRGHPCQHSSDVWSVGATLTTKLSGLPLFGAGDKIIEGETEAWCIAKIIRLVGPLGEPIENQAYKDEFEFAKQLAIMDHPHGTMKLITRRHWREELESIPDPPILKELLDFIEFILIVDPIKRPTASEALLHPYLQLVAEV</sequence>
<reference evidence="7" key="1">
    <citation type="journal article" date="2020" name="Stud. Mycol.">
        <title>101 Dothideomycetes genomes: a test case for predicting lifestyles and emergence of pathogens.</title>
        <authorList>
            <person name="Haridas S."/>
            <person name="Albert R."/>
            <person name="Binder M."/>
            <person name="Bloem J."/>
            <person name="Labutti K."/>
            <person name="Salamov A."/>
            <person name="Andreopoulos B."/>
            <person name="Baker S."/>
            <person name="Barry K."/>
            <person name="Bills G."/>
            <person name="Bluhm B."/>
            <person name="Cannon C."/>
            <person name="Castanera R."/>
            <person name="Culley D."/>
            <person name="Daum C."/>
            <person name="Ezra D."/>
            <person name="Gonzalez J."/>
            <person name="Henrissat B."/>
            <person name="Kuo A."/>
            <person name="Liang C."/>
            <person name="Lipzen A."/>
            <person name="Lutzoni F."/>
            <person name="Magnuson J."/>
            <person name="Mondo S."/>
            <person name="Nolan M."/>
            <person name="Ohm R."/>
            <person name="Pangilinan J."/>
            <person name="Park H.-J."/>
            <person name="Ramirez L."/>
            <person name="Alfaro M."/>
            <person name="Sun H."/>
            <person name="Tritt A."/>
            <person name="Yoshinaga Y."/>
            <person name="Zwiers L.-H."/>
            <person name="Turgeon B."/>
            <person name="Goodwin S."/>
            <person name="Spatafora J."/>
            <person name="Crous P."/>
            <person name="Grigoriev I."/>
        </authorList>
    </citation>
    <scope>NUCLEOTIDE SEQUENCE</scope>
    <source>
        <strain evidence="7">CBS 121739</strain>
    </source>
</reference>
<organism evidence="7 8">
    <name type="scientific">Pseudovirgaria hyperparasitica</name>
    <dbReference type="NCBI Taxonomy" id="470096"/>
    <lineage>
        <taxon>Eukaryota</taxon>
        <taxon>Fungi</taxon>
        <taxon>Dikarya</taxon>
        <taxon>Ascomycota</taxon>
        <taxon>Pezizomycotina</taxon>
        <taxon>Dothideomycetes</taxon>
        <taxon>Dothideomycetes incertae sedis</taxon>
        <taxon>Acrospermales</taxon>
        <taxon>Acrospermaceae</taxon>
        <taxon>Pseudovirgaria</taxon>
    </lineage>
</organism>
<evidence type="ECO:0000256" key="3">
    <source>
        <dbReference type="ARBA" id="ARBA00022741"/>
    </source>
</evidence>
<dbReference type="Pfam" id="PF00069">
    <property type="entry name" value="Pkinase"/>
    <property type="match status" value="1"/>
</dbReference>
<dbReference type="EMBL" id="ML996584">
    <property type="protein sequence ID" value="KAF2753564.1"/>
    <property type="molecule type" value="Genomic_DNA"/>
</dbReference>
<dbReference type="OrthoDB" id="5979581at2759"/>
<dbReference type="GeneID" id="54490188"/>
<dbReference type="PANTHER" id="PTHR24058">
    <property type="entry name" value="DUAL SPECIFICITY PROTEIN KINASE"/>
    <property type="match status" value="1"/>
</dbReference>
<dbReference type="GO" id="GO:0005524">
    <property type="term" value="F:ATP binding"/>
    <property type="evidence" value="ECO:0007669"/>
    <property type="project" value="UniProtKB-KW"/>
</dbReference>
<dbReference type="SUPFAM" id="SSF56112">
    <property type="entry name" value="Protein kinase-like (PK-like)"/>
    <property type="match status" value="1"/>
</dbReference>
<dbReference type="InterPro" id="IPR011009">
    <property type="entry name" value="Kinase-like_dom_sf"/>
</dbReference>
<dbReference type="RefSeq" id="XP_033596015.1">
    <property type="nucleotide sequence ID" value="XM_033749134.1"/>
</dbReference>
<dbReference type="PROSITE" id="PS50011">
    <property type="entry name" value="PROTEIN_KINASE_DOM"/>
    <property type="match status" value="1"/>
</dbReference>
<keyword evidence="5" id="KW-0067">ATP-binding</keyword>
<dbReference type="Gene3D" id="1.10.510.10">
    <property type="entry name" value="Transferase(Phosphotransferase) domain 1"/>
    <property type="match status" value="1"/>
</dbReference>
<dbReference type="GO" id="GO:0004674">
    <property type="term" value="F:protein serine/threonine kinase activity"/>
    <property type="evidence" value="ECO:0007669"/>
    <property type="project" value="UniProtKB-KW"/>
</dbReference>
<evidence type="ECO:0000256" key="2">
    <source>
        <dbReference type="ARBA" id="ARBA00022679"/>
    </source>
</evidence>
<protein>
    <submittedName>
        <fullName evidence="7">Kinase-like protein</fullName>
    </submittedName>
</protein>
<keyword evidence="2" id="KW-0808">Transferase</keyword>
<keyword evidence="8" id="KW-1185">Reference proteome</keyword>
<dbReference type="SMART" id="SM00220">
    <property type="entry name" value="S_TKc"/>
    <property type="match status" value="1"/>
</dbReference>
<gene>
    <name evidence="7" type="ORF">EJ05DRAFT_533675</name>
</gene>
<evidence type="ECO:0000313" key="8">
    <source>
        <dbReference type="Proteomes" id="UP000799437"/>
    </source>
</evidence>
<evidence type="ECO:0000256" key="4">
    <source>
        <dbReference type="ARBA" id="ARBA00022777"/>
    </source>
</evidence>
<evidence type="ECO:0000313" key="7">
    <source>
        <dbReference type="EMBL" id="KAF2753564.1"/>
    </source>
</evidence>
<name>A0A6A6VV19_9PEZI</name>
<dbReference type="Gene3D" id="3.30.200.20">
    <property type="entry name" value="Phosphorylase Kinase, domain 1"/>
    <property type="match status" value="1"/>
</dbReference>
<dbReference type="Proteomes" id="UP000799437">
    <property type="component" value="Unassembled WGS sequence"/>
</dbReference>
<keyword evidence="3" id="KW-0547">Nucleotide-binding</keyword>
<evidence type="ECO:0000259" key="6">
    <source>
        <dbReference type="PROSITE" id="PS50011"/>
    </source>
</evidence>
<accession>A0A6A6VV19</accession>
<dbReference type="InterPro" id="IPR050494">
    <property type="entry name" value="Ser_Thr_dual-spec_kinase"/>
</dbReference>
<evidence type="ECO:0000256" key="1">
    <source>
        <dbReference type="ARBA" id="ARBA00022527"/>
    </source>
</evidence>
<dbReference type="PANTHER" id="PTHR24058:SF28">
    <property type="entry name" value="SERINE_THREONINE-PROTEIN KINASE MINIBRAIN"/>
    <property type="match status" value="1"/>
</dbReference>
<dbReference type="AlphaFoldDB" id="A0A6A6VV19"/>
<proteinExistence type="predicted"/>
<keyword evidence="1" id="KW-0723">Serine/threonine-protein kinase</keyword>
<feature type="domain" description="Protein kinase" evidence="6">
    <location>
        <begin position="1"/>
        <end position="326"/>
    </location>
</feature>
<evidence type="ECO:0000256" key="5">
    <source>
        <dbReference type="ARBA" id="ARBA00022840"/>
    </source>
</evidence>